<protein>
    <submittedName>
        <fullName evidence="2">Uncharacterized protein</fullName>
    </submittedName>
</protein>
<comment type="caution">
    <text evidence="2">The sequence shown here is derived from an EMBL/GenBank/DDBJ whole genome shotgun (WGS) entry which is preliminary data.</text>
</comment>
<evidence type="ECO:0000256" key="1">
    <source>
        <dbReference type="SAM" id="SignalP"/>
    </source>
</evidence>
<keyword evidence="1" id="KW-0732">Signal</keyword>
<sequence>MMITGLLNLLLRSCLASLHSITPATPAKKIAKHPNSKTPWSCQLHAAVVQMGVEFWSTYFAAPKPPLLNLLVEFVGNYPPLPSITQKTVRFLLFLPSRTSTPRLPPLVRLSAAAPPSVGPPPPSAGRPFLPQAAALPCRLPPLPQAAALPCRIWIPALPGRAGVVDWLSLLYLAAPELSIGCPCSAWPRRRMTYAGRNQGTHAPPLS</sequence>
<organism evidence="2 3">
    <name type="scientific">Panicum miliaceum</name>
    <name type="common">Proso millet</name>
    <name type="synonym">Broomcorn millet</name>
    <dbReference type="NCBI Taxonomy" id="4540"/>
    <lineage>
        <taxon>Eukaryota</taxon>
        <taxon>Viridiplantae</taxon>
        <taxon>Streptophyta</taxon>
        <taxon>Embryophyta</taxon>
        <taxon>Tracheophyta</taxon>
        <taxon>Spermatophyta</taxon>
        <taxon>Magnoliopsida</taxon>
        <taxon>Liliopsida</taxon>
        <taxon>Poales</taxon>
        <taxon>Poaceae</taxon>
        <taxon>PACMAD clade</taxon>
        <taxon>Panicoideae</taxon>
        <taxon>Panicodae</taxon>
        <taxon>Paniceae</taxon>
        <taxon>Panicinae</taxon>
        <taxon>Panicum</taxon>
        <taxon>Panicum sect. Panicum</taxon>
    </lineage>
</organism>
<dbReference type="Proteomes" id="UP000275267">
    <property type="component" value="Unassembled WGS sequence"/>
</dbReference>
<proteinExistence type="predicted"/>
<feature type="chain" id="PRO_5018221979" evidence="1">
    <location>
        <begin position="17"/>
        <end position="207"/>
    </location>
</feature>
<gene>
    <name evidence="2" type="ORF">C2845_PM17G05920</name>
</gene>
<feature type="signal peptide" evidence="1">
    <location>
        <begin position="1"/>
        <end position="16"/>
    </location>
</feature>
<evidence type="ECO:0000313" key="3">
    <source>
        <dbReference type="Proteomes" id="UP000275267"/>
    </source>
</evidence>
<dbReference type="EMBL" id="PQIB02000014">
    <property type="protein sequence ID" value="RLM69019.1"/>
    <property type="molecule type" value="Genomic_DNA"/>
</dbReference>
<dbReference type="AlphaFoldDB" id="A0A3L6Q2D8"/>
<evidence type="ECO:0000313" key="2">
    <source>
        <dbReference type="EMBL" id="RLM69019.1"/>
    </source>
</evidence>
<keyword evidence="3" id="KW-1185">Reference proteome</keyword>
<name>A0A3L6Q2D8_PANMI</name>
<reference evidence="3" key="1">
    <citation type="journal article" date="2019" name="Nat. Commun.">
        <title>The genome of broomcorn millet.</title>
        <authorList>
            <person name="Zou C."/>
            <person name="Miki D."/>
            <person name="Li D."/>
            <person name="Tang Q."/>
            <person name="Xiao L."/>
            <person name="Rajput S."/>
            <person name="Deng P."/>
            <person name="Jia W."/>
            <person name="Huang R."/>
            <person name="Zhang M."/>
            <person name="Sun Y."/>
            <person name="Hu J."/>
            <person name="Fu X."/>
            <person name="Schnable P.S."/>
            <person name="Li F."/>
            <person name="Zhang H."/>
            <person name="Feng B."/>
            <person name="Zhu X."/>
            <person name="Liu R."/>
            <person name="Schnable J.C."/>
            <person name="Zhu J.-K."/>
            <person name="Zhang H."/>
        </authorList>
    </citation>
    <scope>NUCLEOTIDE SEQUENCE [LARGE SCALE GENOMIC DNA]</scope>
</reference>
<accession>A0A3L6Q2D8</accession>